<evidence type="ECO:0000313" key="1">
    <source>
        <dbReference type="EMBL" id="NLF89803.1"/>
    </source>
</evidence>
<dbReference type="RefSeq" id="WP_042620705.1">
    <property type="nucleotide sequence ID" value="NZ_BMLO01000001.1"/>
</dbReference>
<dbReference type="Proteomes" id="UP000523614">
    <property type="component" value="Unassembled WGS sequence"/>
</dbReference>
<dbReference type="AlphaFoldDB" id="A0A847H7U4"/>
<protein>
    <submittedName>
        <fullName evidence="1">Uncharacterized protein</fullName>
    </submittedName>
</protein>
<accession>A0A847H7U4</accession>
<gene>
    <name evidence="1" type="ORF">GX570_00410</name>
</gene>
<proteinExistence type="predicted"/>
<dbReference type="EMBL" id="JAAYYP010000010">
    <property type="protein sequence ID" value="NLF89803.1"/>
    <property type="molecule type" value="Genomic_DNA"/>
</dbReference>
<organism evidence="1 2">
    <name type="scientific">Corynebacterium marinum</name>
    <dbReference type="NCBI Taxonomy" id="349751"/>
    <lineage>
        <taxon>Bacteria</taxon>
        <taxon>Bacillati</taxon>
        <taxon>Actinomycetota</taxon>
        <taxon>Actinomycetes</taxon>
        <taxon>Mycobacteriales</taxon>
        <taxon>Corynebacteriaceae</taxon>
        <taxon>Corynebacterium</taxon>
    </lineage>
</organism>
<sequence length="238" mass="25761">MQDPLRMPGVLDAVRRAWEGQPELSLPTLFGILANRGVGWGASDDDLLRVLATVERTHPGTLPLSGSRVTARYLLLTQGPEHRVMVDPWRVVVRRPGVSAQPGVWDYATIRPAFVGSPLVVTSAEGIDHRLGVLSRISLLDAAPHSAVADLSGVRRRDLGDAVYLVALDDGSTVVLSHGFDRFTAGRRSLEQESLAWDTLTSCRPGQPLVVGPAGGGRPREYAQVREILLLEDEPLAD</sequence>
<evidence type="ECO:0000313" key="2">
    <source>
        <dbReference type="Proteomes" id="UP000523614"/>
    </source>
</evidence>
<name>A0A847H7U4_9CORY</name>
<reference evidence="1 2" key="1">
    <citation type="journal article" date="2020" name="Biotechnol. Biofuels">
        <title>New insights from the biogas microbiome by comprehensive genome-resolved metagenomics of nearly 1600 species originating from multiple anaerobic digesters.</title>
        <authorList>
            <person name="Campanaro S."/>
            <person name="Treu L."/>
            <person name="Rodriguez-R L.M."/>
            <person name="Kovalovszki A."/>
            <person name="Ziels R.M."/>
            <person name="Maus I."/>
            <person name="Zhu X."/>
            <person name="Kougias P.G."/>
            <person name="Basile A."/>
            <person name="Luo G."/>
            <person name="Schluter A."/>
            <person name="Konstantinidis K.T."/>
            <person name="Angelidaki I."/>
        </authorList>
    </citation>
    <scope>NUCLEOTIDE SEQUENCE [LARGE SCALE GENOMIC DNA]</scope>
    <source>
        <strain evidence="1">AS06rmzACSIP_235</strain>
    </source>
</reference>
<comment type="caution">
    <text evidence="1">The sequence shown here is derived from an EMBL/GenBank/DDBJ whole genome shotgun (WGS) entry which is preliminary data.</text>
</comment>